<dbReference type="FunFam" id="3.10.450.80:FF:000001">
    <property type="entry name" value="60S ribosomal protein L44"/>
    <property type="match status" value="1"/>
</dbReference>
<evidence type="ECO:0000256" key="1">
    <source>
        <dbReference type="ARBA" id="ARBA00009364"/>
    </source>
</evidence>
<evidence type="ECO:0008006" key="6">
    <source>
        <dbReference type="Google" id="ProtNLM"/>
    </source>
</evidence>
<dbReference type="Gene3D" id="3.10.450.80">
    <property type="match status" value="1"/>
</dbReference>
<protein>
    <recommendedName>
        <fullName evidence="6">50S ribosomal protein L44e</fullName>
    </recommendedName>
</protein>
<evidence type="ECO:0000313" key="5">
    <source>
        <dbReference type="EMBL" id="GAF79157.1"/>
    </source>
</evidence>
<dbReference type="GO" id="GO:0003735">
    <property type="term" value="F:structural constituent of ribosome"/>
    <property type="evidence" value="ECO:0007669"/>
    <property type="project" value="InterPro"/>
</dbReference>
<dbReference type="InterPro" id="IPR000552">
    <property type="entry name" value="Ribosomal_eL44"/>
</dbReference>
<organism evidence="5">
    <name type="scientific">marine sediment metagenome</name>
    <dbReference type="NCBI Taxonomy" id="412755"/>
    <lineage>
        <taxon>unclassified sequences</taxon>
        <taxon>metagenomes</taxon>
        <taxon>ecological metagenomes</taxon>
    </lineage>
</organism>
<dbReference type="GO" id="GO:0005840">
    <property type="term" value="C:ribosome"/>
    <property type="evidence" value="ECO:0007669"/>
    <property type="project" value="UniProtKB-KW"/>
</dbReference>
<reference evidence="5" key="1">
    <citation type="journal article" date="2014" name="Front. Microbiol.">
        <title>High frequency of phylogenetically diverse reductive dehalogenase-homologous genes in deep subseafloor sedimentary metagenomes.</title>
        <authorList>
            <person name="Kawai M."/>
            <person name="Futagami T."/>
            <person name="Toyoda A."/>
            <person name="Takaki Y."/>
            <person name="Nishi S."/>
            <person name="Hori S."/>
            <person name="Arai W."/>
            <person name="Tsubouchi T."/>
            <person name="Morono Y."/>
            <person name="Uchiyama I."/>
            <person name="Ito T."/>
            <person name="Fujiyama A."/>
            <person name="Inagaki F."/>
            <person name="Takami H."/>
        </authorList>
    </citation>
    <scope>NUCLEOTIDE SEQUENCE</scope>
    <source>
        <strain evidence="5">Expedition CK06-06</strain>
    </source>
</reference>
<dbReference type="PANTHER" id="PTHR10369">
    <property type="entry name" value="60S RIBOSOMAL PROTEIN L36A/L44"/>
    <property type="match status" value="1"/>
</dbReference>
<dbReference type="NCBIfam" id="NF004425">
    <property type="entry name" value="PRK05767.1"/>
    <property type="match status" value="1"/>
</dbReference>
<comment type="caution">
    <text evidence="5">The sequence shown here is derived from an EMBL/GenBank/DDBJ whole genome shotgun (WGS) entry which is preliminary data.</text>
</comment>
<comment type="similarity">
    <text evidence="1">Belongs to the eukaryotic ribosomal protein eL42 family.</text>
</comment>
<dbReference type="HAMAP" id="MF_01476">
    <property type="entry name" value="Ribosomal_L44e"/>
    <property type="match status" value="1"/>
</dbReference>
<gene>
    <name evidence="5" type="ORF">S01H1_01315</name>
</gene>
<dbReference type="InterPro" id="IPR011332">
    <property type="entry name" value="Ribosomal_zn-bd"/>
</dbReference>
<keyword evidence="3" id="KW-0687">Ribonucleoprotein</keyword>
<proteinExistence type="inferred from homology"/>
<dbReference type="InterPro" id="IPR053708">
    <property type="entry name" value="Ribosomal_LSU_eL42"/>
</dbReference>
<feature type="region of interest" description="Disordered" evidence="4">
    <location>
        <begin position="28"/>
        <end position="59"/>
    </location>
</feature>
<sequence length="91" mass="10533">MKVPSTIRTYCPKCKTHTEFSVSIYKPGKRAGAKKGERRQARRKKGYGGQKFPEQHNQAKVTKKQSLMLKCKECSYTLQRKGMRLKKLEVV</sequence>
<dbReference type="EMBL" id="BARS01000556">
    <property type="protein sequence ID" value="GAF79157.1"/>
    <property type="molecule type" value="Genomic_DNA"/>
</dbReference>
<dbReference type="GO" id="GO:1990904">
    <property type="term" value="C:ribonucleoprotein complex"/>
    <property type="evidence" value="ECO:0007669"/>
    <property type="project" value="UniProtKB-KW"/>
</dbReference>
<name>X0STA5_9ZZZZ</name>
<dbReference type="Pfam" id="PF00935">
    <property type="entry name" value="Ribosomal_L44"/>
    <property type="match status" value="1"/>
</dbReference>
<keyword evidence="2" id="KW-0689">Ribosomal protein</keyword>
<dbReference type="AlphaFoldDB" id="X0STA5"/>
<evidence type="ECO:0000256" key="4">
    <source>
        <dbReference type="SAM" id="MobiDB-lite"/>
    </source>
</evidence>
<accession>X0STA5</accession>
<dbReference type="GO" id="GO:0006412">
    <property type="term" value="P:translation"/>
    <property type="evidence" value="ECO:0007669"/>
    <property type="project" value="InterPro"/>
</dbReference>
<evidence type="ECO:0000256" key="3">
    <source>
        <dbReference type="ARBA" id="ARBA00023274"/>
    </source>
</evidence>
<dbReference type="SUPFAM" id="SSF57829">
    <property type="entry name" value="Zn-binding ribosomal proteins"/>
    <property type="match status" value="1"/>
</dbReference>
<evidence type="ECO:0000256" key="2">
    <source>
        <dbReference type="ARBA" id="ARBA00022980"/>
    </source>
</evidence>